<dbReference type="CDD" id="cd22965">
    <property type="entry name" value="DD_DPY30_SDC1"/>
    <property type="match status" value="1"/>
</dbReference>
<organism evidence="5 6">
    <name type="scientific">Drechmeria coniospora</name>
    <name type="common">Nematophagous fungus</name>
    <name type="synonym">Meria coniospora</name>
    <dbReference type="NCBI Taxonomy" id="98403"/>
    <lineage>
        <taxon>Eukaryota</taxon>
        <taxon>Fungi</taxon>
        <taxon>Dikarya</taxon>
        <taxon>Ascomycota</taxon>
        <taxon>Pezizomycotina</taxon>
        <taxon>Sordariomycetes</taxon>
        <taxon>Hypocreomycetidae</taxon>
        <taxon>Hypocreales</taxon>
        <taxon>Ophiocordycipitaceae</taxon>
        <taxon>Drechmeria</taxon>
    </lineage>
</organism>
<dbReference type="GeneID" id="63716496"/>
<feature type="compositionally biased region" description="Polar residues" evidence="4">
    <location>
        <begin position="12"/>
        <end position="42"/>
    </location>
</feature>
<evidence type="ECO:0008006" key="7">
    <source>
        <dbReference type="Google" id="ProtNLM"/>
    </source>
</evidence>
<proteinExistence type="inferred from homology"/>
<dbReference type="GO" id="GO:0005634">
    <property type="term" value="C:nucleus"/>
    <property type="evidence" value="ECO:0007669"/>
    <property type="project" value="UniProtKB-SubCell"/>
</dbReference>
<comment type="similarity">
    <text evidence="2">Belongs to the dpy-30 family.</text>
</comment>
<dbReference type="RefSeq" id="XP_040656199.1">
    <property type="nucleotide sequence ID" value="XM_040801166.1"/>
</dbReference>
<dbReference type="STRING" id="98403.A0A151GIC2"/>
<protein>
    <recommendedName>
        <fullName evidence="7">Dpy-30 motif protein</fullName>
    </recommendedName>
</protein>
<evidence type="ECO:0000313" key="6">
    <source>
        <dbReference type="Proteomes" id="UP000076580"/>
    </source>
</evidence>
<gene>
    <name evidence="5" type="ORF">DCS_03853</name>
</gene>
<evidence type="ECO:0000256" key="2">
    <source>
        <dbReference type="ARBA" id="ARBA00010849"/>
    </source>
</evidence>
<dbReference type="AlphaFoldDB" id="A0A151GIC2"/>
<dbReference type="InterPro" id="IPR007858">
    <property type="entry name" value="Dpy-30_motif"/>
</dbReference>
<evidence type="ECO:0000313" key="5">
    <source>
        <dbReference type="EMBL" id="KYK56847.1"/>
    </source>
</evidence>
<dbReference type="Proteomes" id="UP000076580">
    <property type="component" value="Chromosome 02"/>
</dbReference>
<feature type="compositionally biased region" description="Low complexity" evidence="4">
    <location>
        <begin position="56"/>
        <end position="66"/>
    </location>
</feature>
<dbReference type="EMBL" id="LAYC01000002">
    <property type="protein sequence ID" value="KYK56847.1"/>
    <property type="molecule type" value="Genomic_DNA"/>
</dbReference>
<evidence type="ECO:0000256" key="1">
    <source>
        <dbReference type="ARBA" id="ARBA00004123"/>
    </source>
</evidence>
<dbReference type="Pfam" id="PF05186">
    <property type="entry name" value="Dpy-30"/>
    <property type="match status" value="1"/>
</dbReference>
<feature type="region of interest" description="Disordered" evidence="4">
    <location>
        <begin position="1"/>
        <end position="106"/>
    </location>
</feature>
<comment type="subcellular location">
    <subcellularLocation>
        <location evidence="1">Nucleus</location>
    </subcellularLocation>
</comment>
<keyword evidence="6" id="KW-1185">Reference proteome</keyword>
<reference evidence="5 6" key="1">
    <citation type="journal article" date="2016" name="Sci. Rep.">
        <title>Insights into Adaptations to a Near-Obligate Nematode Endoparasitic Lifestyle from the Finished Genome of Drechmeria coniospora.</title>
        <authorList>
            <person name="Zhang L."/>
            <person name="Zhou Z."/>
            <person name="Guo Q."/>
            <person name="Fokkens L."/>
            <person name="Miskei M."/>
            <person name="Pocsi I."/>
            <person name="Zhang W."/>
            <person name="Chen M."/>
            <person name="Wang L."/>
            <person name="Sun Y."/>
            <person name="Donzelli B.G."/>
            <person name="Gibson D.M."/>
            <person name="Nelson D.R."/>
            <person name="Luo J.G."/>
            <person name="Rep M."/>
            <person name="Liu H."/>
            <person name="Yang S."/>
            <person name="Wang J."/>
            <person name="Krasnoff S.B."/>
            <person name="Xu Y."/>
            <person name="Molnar I."/>
            <person name="Lin M."/>
        </authorList>
    </citation>
    <scope>NUCLEOTIDE SEQUENCE [LARGE SCALE GENOMIC DNA]</scope>
    <source>
        <strain evidence="5 6">ARSEF 6962</strain>
    </source>
</reference>
<keyword evidence="3" id="KW-0539">Nucleus</keyword>
<dbReference type="Gene3D" id="1.20.890.10">
    <property type="entry name" value="cAMP-dependent protein kinase regulatory subunit, dimerization-anchoring domain"/>
    <property type="match status" value="1"/>
</dbReference>
<dbReference type="InterPro" id="IPR049629">
    <property type="entry name" value="DPY30_SDC1_DD"/>
</dbReference>
<dbReference type="InParanoid" id="A0A151GIC2"/>
<sequence>MADETPKLEQIPISSETIASDDASATNSPKKQPQPSGSQASPGQDLVMSDAPIDHAASPVPAAFAPSPAPVRNGTPAHGSRSASVHPDAGLTMPSESVPNGDPTRRYLNTKVTGVLLDGMKLLAKEQSVPRPPWRSVLSLTECRRPNDPLRVLGEYLLQRSKELDESS</sequence>
<evidence type="ECO:0000256" key="3">
    <source>
        <dbReference type="ARBA" id="ARBA00023242"/>
    </source>
</evidence>
<evidence type="ECO:0000256" key="4">
    <source>
        <dbReference type="SAM" id="MobiDB-lite"/>
    </source>
</evidence>
<name>A0A151GIC2_DRECN</name>
<accession>A0A151GIC2</accession>
<dbReference type="OrthoDB" id="417678at2759"/>
<comment type="caution">
    <text evidence="5">The sequence shown here is derived from an EMBL/GenBank/DDBJ whole genome shotgun (WGS) entry which is preliminary data.</text>
</comment>